<dbReference type="AlphaFoldDB" id="A0A326U0H4"/>
<accession>A0A326U0H4</accession>
<comment type="caution">
    <text evidence="1">The sequence shown here is derived from an EMBL/GenBank/DDBJ whole genome shotgun (WGS) entry which is preliminary data.</text>
</comment>
<sequence>MQMCSLSNTFMCEEGTVASRKCKSCGKHFCERHMCENGLCEECERWAALRRMQGHMKKLEELEQKKSVHTQIFPEVVCRFSDKEGEWQYVLSTRVGR</sequence>
<evidence type="ECO:0000313" key="1">
    <source>
        <dbReference type="EMBL" id="PZW23887.1"/>
    </source>
</evidence>
<proteinExistence type="predicted"/>
<name>A0A326U0H4_THEHA</name>
<dbReference type="Proteomes" id="UP000248806">
    <property type="component" value="Unassembled WGS sequence"/>
</dbReference>
<keyword evidence="2" id="KW-1185">Reference proteome</keyword>
<organism evidence="1 2">
    <name type="scientific">Thermosporothrix hazakensis</name>
    <dbReference type="NCBI Taxonomy" id="644383"/>
    <lineage>
        <taxon>Bacteria</taxon>
        <taxon>Bacillati</taxon>
        <taxon>Chloroflexota</taxon>
        <taxon>Ktedonobacteria</taxon>
        <taxon>Ktedonobacterales</taxon>
        <taxon>Thermosporotrichaceae</taxon>
        <taxon>Thermosporothrix</taxon>
    </lineage>
</organism>
<dbReference type="EMBL" id="QKUF01000024">
    <property type="protein sequence ID" value="PZW23887.1"/>
    <property type="molecule type" value="Genomic_DNA"/>
</dbReference>
<reference evidence="1 2" key="1">
    <citation type="submission" date="2018-06" db="EMBL/GenBank/DDBJ databases">
        <title>Genomic Encyclopedia of Archaeal and Bacterial Type Strains, Phase II (KMG-II): from individual species to whole genera.</title>
        <authorList>
            <person name="Goeker M."/>
        </authorList>
    </citation>
    <scope>NUCLEOTIDE SEQUENCE [LARGE SCALE GENOMIC DNA]</scope>
    <source>
        <strain evidence="1 2">ATCC BAA-1881</strain>
    </source>
</reference>
<evidence type="ECO:0000313" key="2">
    <source>
        <dbReference type="Proteomes" id="UP000248806"/>
    </source>
</evidence>
<gene>
    <name evidence="1" type="ORF">EI42_04810</name>
</gene>
<protein>
    <submittedName>
        <fullName evidence="1">Uncharacterized protein</fullName>
    </submittedName>
</protein>